<proteinExistence type="predicted"/>
<sequence length="316" mass="34377">MPYTILRTKKLKSVAGIIGSGRHTFREMPTPNSNGAANVHVGGASTAAGLASSVLAKLPERRRKGAVLCIEYLITASPEAFTRHGGTMPDTGGYFDRAIAWLKARHGATNIVSATVHLDERTPHLVAYVVPLTKDERLSARDFLGGAAKLRKMQTDFHHWCGKPFGLSRGIERSKATHQKVGQYYQALAAAEPVIERSDLAAAVVGIQTPNYKALLLRAKTSAIQDKLQRSATEALHARQAALDRQAVELRLAQRALEDLEITLEKRADSLAEVVQALEIALLKAGRQQERADRLAKQLADLTKRMPEADVAIAPC</sequence>
<dbReference type="InterPro" id="IPR001668">
    <property type="entry name" value="Mob_Pre"/>
</dbReference>
<organism evidence="2 3">
    <name type="scientific">Pseudomonas protegens</name>
    <dbReference type="NCBI Taxonomy" id="380021"/>
    <lineage>
        <taxon>Bacteria</taxon>
        <taxon>Pseudomonadati</taxon>
        <taxon>Pseudomonadota</taxon>
        <taxon>Gammaproteobacteria</taxon>
        <taxon>Pseudomonadales</taxon>
        <taxon>Pseudomonadaceae</taxon>
        <taxon>Pseudomonas</taxon>
    </lineage>
</organism>
<protein>
    <submittedName>
        <fullName evidence="2">Plasmid recombination protein</fullName>
    </submittedName>
</protein>
<dbReference type="Pfam" id="PF01076">
    <property type="entry name" value="Mob_Pre"/>
    <property type="match status" value="1"/>
</dbReference>
<dbReference type="GO" id="GO:0003677">
    <property type="term" value="F:DNA binding"/>
    <property type="evidence" value="ECO:0007669"/>
    <property type="project" value="InterPro"/>
</dbReference>
<feature type="coiled-coil region" evidence="1">
    <location>
        <begin position="243"/>
        <end position="305"/>
    </location>
</feature>
<keyword evidence="1" id="KW-0175">Coiled coil</keyword>
<dbReference type="EMBL" id="CP060201">
    <property type="protein sequence ID" value="QNH75698.1"/>
    <property type="molecule type" value="Genomic_DNA"/>
</dbReference>
<evidence type="ECO:0000313" key="2">
    <source>
        <dbReference type="EMBL" id="QNH75698.1"/>
    </source>
</evidence>
<dbReference type="CDD" id="cd17242">
    <property type="entry name" value="MobM_relaxase"/>
    <property type="match status" value="1"/>
</dbReference>
<evidence type="ECO:0000313" key="3">
    <source>
        <dbReference type="Proteomes" id="UP000515277"/>
    </source>
</evidence>
<dbReference type="Gene3D" id="3.30.930.30">
    <property type="match status" value="1"/>
</dbReference>
<dbReference type="RefSeq" id="WP_179599822.1">
    <property type="nucleotide sequence ID" value="NZ_CP060201.1"/>
</dbReference>
<dbReference type="GO" id="GO:0006310">
    <property type="term" value="P:DNA recombination"/>
    <property type="evidence" value="ECO:0007669"/>
    <property type="project" value="InterPro"/>
</dbReference>
<gene>
    <name evidence="2" type="ORF">GGI48_20590</name>
</gene>
<reference evidence="3" key="1">
    <citation type="journal article" date="2020" name="Microbiol. Resour. Announc.">
        <title>Complete genome sequences of four natural Pseudomonas isolates that catabolize a wide range of aromatic compounds relevant to lignin valorization.</title>
        <authorList>
            <person name="Hatmaker E.A."/>
            <person name="Presley G."/>
            <person name="Cannon O."/>
            <person name="Guss A.M."/>
            <person name="Elkins J.G."/>
        </authorList>
    </citation>
    <scope>NUCLEOTIDE SEQUENCE [LARGE SCALE GENOMIC DNA]</scope>
    <source>
        <strain evidence="3">H1F5C</strain>
    </source>
</reference>
<name>A0A7G8YJ48_9PSED</name>
<dbReference type="NCBIfam" id="NF041497">
    <property type="entry name" value="MobV"/>
    <property type="match status" value="1"/>
</dbReference>
<dbReference type="AlphaFoldDB" id="A0A7G8YJ48"/>
<dbReference type="Proteomes" id="UP000515277">
    <property type="component" value="Chromosome"/>
</dbReference>
<accession>A0A7G8YJ48</accession>
<evidence type="ECO:0000256" key="1">
    <source>
        <dbReference type="SAM" id="Coils"/>
    </source>
</evidence>